<feature type="signal peptide" evidence="2">
    <location>
        <begin position="1"/>
        <end position="21"/>
    </location>
</feature>
<dbReference type="Proteomes" id="UP000886653">
    <property type="component" value="Unassembled WGS sequence"/>
</dbReference>
<evidence type="ECO:0000256" key="2">
    <source>
        <dbReference type="SAM" id="SignalP"/>
    </source>
</evidence>
<proteinExistence type="predicted"/>
<feature type="region of interest" description="Disordered" evidence="1">
    <location>
        <begin position="57"/>
        <end position="93"/>
    </location>
</feature>
<reference evidence="3" key="1">
    <citation type="submission" date="2013-11" db="EMBL/GenBank/DDBJ databases">
        <title>Genome sequence of the fusiform rust pathogen reveals effectors for host alternation and coevolution with pine.</title>
        <authorList>
            <consortium name="DOE Joint Genome Institute"/>
            <person name="Smith K."/>
            <person name="Pendleton A."/>
            <person name="Kubisiak T."/>
            <person name="Anderson C."/>
            <person name="Salamov A."/>
            <person name="Aerts A."/>
            <person name="Riley R."/>
            <person name="Clum A."/>
            <person name="Lindquist E."/>
            <person name="Ence D."/>
            <person name="Campbell M."/>
            <person name="Kronenberg Z."/>
            <person name="Feau N."/>
            <person name="Dhillon B."/>
            <person name="Hamelin R."/>
            <person name="Burleigh J."/>
            <person name="Smith J."/>
            <person name="Yandell M."/>
            <person name="Nelson C."/>
            <person name="Grigoriev I."/>
            <person name="Davis J."/>
        </authorList>
    </citation>
    <scope>NUCLEOTIDE SEQUENCE</scope>
    <source>
        <strain evidence="3">G11</strain>
    </source>
</reference>
<dbReference type="AlphaFoldDB" id="A0A9P6TGW4"/>
<organism evidence="3 4">
    <name type="scientific">Cronartium quercuum f. sp. fusiforme G11</name>
    <dbReference type="NCBI Taxonomy" id="708437"/>
    <lineage>
        <taxon>Eukaryota</taxon>
        <taxon>Fungi</taxon>
        <taxon>Dikarya</taxon>
        <taxon>Basidiomycota</taxon>
        <taxon>Pucciniomycotina</taxon>
        <taxon>Pucciniomycetes</taxon>
        <taxon>Pucciniales</taxon>
        <taxon>Coleosporiaceae</taxon>
        <taxon>Cronartium</taxon>
    </lineage>
</organism>
<feature type="chain" id="PRO_5040215828" evidence="2">
    <location>
        <begin position="22"/>
        <end position="310"/>
    </location>
</feature>
<evidence type="ECO:0000313" key="4">
    <source>
        <dbReference type="Proteomes" id="UP000886653"/>
    </source>
</evidence>
<name>A0A9P6TGW4_9BASI</name>
<gene>
    <name evidence="3" type="ORF">CROQUDRAFT_86951</name>
</gene>
<keyword evidence="2" id="KW-0732">Signal</keyword>
<evidence type="ECO:0000313" key="3">
    <source>
        <dbReference type="EMBL" id="KAG0151165.1"/>
    </source>
</evidence>
<feature type="compositionally biased region" description="Polar residues" evidence="1">
    <location>
        <begin position="196"/>
        <end position="250"/>
    </location>
</feature>
<accession>A0A9P6TGW4</accession>
<evidence type="ECO:0000256" key="1">
    <source>
        <dbReference type="SAM" id="MobiDB-lite"/>
    </source>
</evidence>
<dbReference type="EMBL" id="MU167214">
    <property type="protein sequence ID" value="KAG0151165.1"/>
    <property type="molecule type" value="Genomic_DNA"/>
</dbReference>
<feature type="region of interest" description="Disordered" evidence="1">
    <location>
        <begin position="136"/>
        <end position="156"/>
    </location>
</feature>
<protein>
    <submittedName>
        <fullName evidence="3">Uncharacterized protein</fullName>
    </submittedName>
</protein>
<feature type="region of interest" description="Disordered" evidence="1">
    <location>
        <begin position="180"/>
        <end position="310"/>
    </location>
</feature>
<sequence>MKRELCSSLKGFLFLSSVISGAKIPSSLQGSNNGSTNGTLNSFNALQRPTLLGGVGGQKNNSLGLPTSQSTNLGLSRYTPQRMPSGNALDRQPKRMSQTLRPVLNTDQVHRQSANSIPSSNFSIDQLQRQSANVNRNKFNSGSIPPSPIVKMTDGNQQNRPYMTTLEGYQSGYKYAQFGYQPNSFDPKNPGASATIIPTNQQGPLNPFNQASQPKSPGISTQPSFFSSINSGSLVPNYPGNQQTQLNPFAQGSPPEFSMSYPVSPQATSFGQDFALEADPTNNNNESQTPSPDQVNPDVDQADTDVDGDE</sequence>
<feature type="compositionally biased region" description="Polar residues" evidence="1">
    <location>
        <begin position="280"/>
        <end position="294"/>
    </location>
</feature>
<feature type="compositionally biased region" description="Polar residues" evidence="1">
    <location>
        <begin position="261"/>
        <end position="271"/>
    </location>
</feature>
<comment type="caution">
    <text evidence="3">The sequence shown here is derived from an EMBL/GenBank/DDBJ whole genome shotgun (WGS) entry which is preliminary data.</text>
</comment>
<feature type="compositionally biased region" description="Polar residues" evidence="1">
    <location>
        <begin position="58"/>
        <end position="84"/>
    </location>
</feature>
<feature type="compositionally biased region" description="Acidic residues" evidence="1">
    <location>
        <begin position="300"/>
        <end position="310"/>
    </location>
</feature>
<keyword evidence="4" id="KW-1185">Reference proteome</keyword>